<evidence type="ECO:0000256" key="1">
    <source>
        <dbReference type="SAM" id="MobiDB-lite"/>
    </source>
</evidence>
<feature type="region of interest" description="Disordered" evidence="1">
    <location>
        <begin position="1"/>
        <end position="70"/>
    </location>
</feature>
<accession>A0A8H7TPL0</accession>
<reference evidence="2" key="1">
    <citation type="submission" date="2020-10" db="EMBL/GenBank/DDBJ databases">
        <title>High-Quality Genome Resource of Clonostachys rosea strain S41 by Oxford Nanopore Long-Read Sequencing.</title>
        <authorList>
            <person name="Wang H."/>
        </authorList>
    </citation>
    <scope>NUCLEOTIDE SEQUENCE</scope>
    <source>
        <strain evidence="2">S41</strain>
    </source>
</reference>
<dbReference type="AlphaFoldDB" id="A0A8H7TPL0"/>
<gene>
    <name evidence="2" type="ORF">IM811_013948</name>
</gene>
<evidence type="ECO:0000313" key="2">
    <source>
        <dbReference type="EMBL" id="KAF9752154.1"/>
    </source>
</evidence>
<name>A0A8H7TPL0_BIOOC</name>
<feature type="region of interest" description="Disordered" evidence="1">
    <location>
        <begin position="93"/>
        <end position="120"/>
    </location>
</feature>
<comment type="caution">
    <text evidence="2">The sequence shown here is derived from an EMBL/GenBank/DDBJ whole genome shotgun (WGS) entry which is preliminary data.</text>
</comment>
<organism evidence="2 3">
    <name type="scientific">Bionectria ochroleuca</name>
    <name type="common">Gliocladium roseum</name>
    <dbReference type="NCBI Taxonomy" id="29856"/>
    <lineage>
        <taxon>Eukaryota</taxon>
        <taxon>Fungi</taxon>
        <taxon>Dikarya</taxon>
        <taxon>Ascomycota</taxon>
        <taxon>Pezizomycotina</taxon>
        <taxon>Sordariomycetes</taxon>
        <taxon>Hypocreomycetidae</taxon>
        <taxon>Hypocreales</taxon>
        <taxon>Bionectriaceae</taxon>
        <taxon>Clonostachys</taxon>
    </lineage>
</organism>
<evidence type="ECO:0000313" key="3">
    <source>
        <dbReference type="Proteomes" id="UP000616885"/>
    </source>
</evidence>
<dbReference type="EMBL" id="JADCTT010000005">
    <property type="protein sequence ID" value="KAF9752154.1"/>
    <property type="molecule type" value="Genomic_DNA"/>
</dbReference>
<protein>
    <submittedName>
        <fullName evidence="2">Uncharacterized protein</fullName>
    </submittedName>
</protein>
<feature type="compositionally biased region" description="Low complexity" evidence="1">
    <location>
        <begin position="108"/>
        <end position="120"/>
    </location>
</feature>
<sequence>MHQTHGGGHKNENGADSRTSDGDRGRAKMLQPLSLPKNRSTGNLVNAAEQTDRSRYRMSFDASTSPGLLDHDALTRSASLIGDHEHGLGASGLRRIRQQQPPSRKPTLPGSAASSRSPSVVALSRTPSLSAMLSSSGNIPLSSVPASPSFSEDLSRFPSESLHSFSFAHQSEEFIHNRQNVLKRSLEFMKDRMGITHEPRAGRSCECTGSGEW</sequence>
<dbReference type="Proteomes" id="UP000616885">
    <property type="component" value="Unassembled WGS sequence"/>
</dbReference>
<proteinExistence type="predicted"/>
<feature type="compositionally biased region" description="Basic and acidic residues" evidence="1">
    <location>
        <begin position="9"/>
        <end position="26"/>
    </location>
</feature>